<dbReference type="GO" id="GO:0004482">
    <property type="term" value="F:mRNA 5'-cap (guanine-N7-)-methyltransferase activity"/>
    <property type="evidence" value="ECO:0007669"/>
    <property type="project" value="UniProtKB-EC"/>
</dbReference>
<dbReference type="InterPro" id="IPR004971">
    <property type="entry name" value="mRNA_G-N7_MeTrfase_dom"/>
</dbReference>
<evidence type="ECO:0000256" key="4">
    <source>
        <dbReference type="ARBA" id="ARBA00022691"/>
    </source>
</evidence>
<evidence type="ECO:0000259" key="8">
    <source>
        <dbReference type="PROSITE" id="PS51562"/>
    </source>
</evidence>
<name>A0A023B7J7_GRENI</name>
<dbReference type="PANTHER" id="PTHR12189:SF2">
    <property type="entry name" value="MRNA CAP GUANINE-N7 METHYLTRANSFERASE"/>
    <property type="match status" value="1"/>
</dbReference>
<organism evidence="9 10">
    <name type="scientific">Gregarina niphandrodes</name>
    <name type="common">Septate eugregarine</name>
    <dbReference type="NCBI Taxonomy" id="110365"/>
    <lineage>
        <taxon>Eukaryota</taxon>
        <taxon>Sar</taxon>
        <taxon>Alveolata</taxon>
        <taxon>Apicomplexa</taxon>
        <taxon>Conoidasida</taxon>
        <taxon>Gregarinasina</taxon>
        <taxon>Eugregarinorida</taxon>
        <taxon>Gregarinidae</taxon>
        <taxon>Gregarina</taxon>
    </lineage>
</organism>
<gene>
    <name evidence="9" type="ORF">GNI_068500</name>
</gene>
<dbReference type="EC" id="2.1.1.56" evidence="1"/>
<dbReference type="PANTHER" id="PTHR12189">
    <property type="entry name" value="MRNA GUANINE-7- METHYLTRANSFERASE"/>
    <property type="match status" value="1"/>
</dbReference>
<evidence type="ECO:0000313" key="9">
    <source>
        <dbReference type="EMBL" id="EZG67511.1"/>
    </source>
</evidence>
<evidence type="ECO:0000313" key="10">
    <source>
        <dbReference type="Proteomes" id="UP000019763"/>
    </source>
</evidence>
<dbReference type="PROSITE" id="PS51562">
    <property type="entry name" value="RNA_CAP0_MT"/>
    <property type="match status" value="1"/>
</dbReference>
<comment type="catalytic activity">
    <reaction evidence="7">
        <text>a 5'-end (5'-triphosphoguanosine)-ribonucleoside in mRNA + S-adenosyl-L-methionine = a 5'-end (N(7)-methyl 5'-triphosphoguanosine)-ribonucleoside in mRNA + S-adenosyl-L-homocysteine</text>
        <dbReference type="Rhea" id="RHEA:67008"/>
        <dbReference type="Rhea" id="RHEA-COMP:17166"/>
        <dbReference type="Rhea" id="RHEA-COMP:17167"/>
        <dbReference type="ChEBI" id="CHEBI:57856"/>
        <dbReference type="ChEBI" id="CHEBI:59789"/>
        <dbReference type="ChEBI" id="CHEBI:156461"/>
        <dbReference type="ChEBI" id="CHEBI:167617"/>
        <dbReference type="EC" id="2.1.1.56"/>
    </reaction>
</comment>
<dbReference type="VEuPathDB" id="CryptoDB:GNI_068500"/>
<protein>
    <recommendedName>
        <fullName evidence="1">mRNA (guanine-N(7))-methyltransferase</fullName>
        <ecNumber evidence="1">2.1.1.56</ecNumber>
    </recommendedName>
</protein>
<dbReference type="GeneID" id="22912511"/>
<evidence type="ECO:0000256" key="2">
    <source>
        <dbReference type="ARBA" id="ARBA00022603"/>
    </source>
</evidence>
<dbReference type="GO" id="GO:0003723">
    <property type="term" value="F:RNA binding"/>
    <property type="evidence" value="ECO:0007669"/>
    <property type="project" value="UniProtKB-KW"/>
</dbReference>
<keyword evidence="5" id="KW-0694">RNA-binding</keyword>
<evidence type="ECO:0000256" key="6">
    <source>
        <dbReference type="ARBA" id="ARBA00023042"/>
    </source>
</evidence>
<dbReference type="InterPro" id="IPR029063">
    <property type="entry name" value="SAM-dependent_MTases_sf"/>
</dbReference>
<reference evidence="9" key="1">
    <citation type="submission" date="2013-12" db="EMBL/GenBank/DDBJ databases">
        <authorList>
            <person name="Omoto C.K."/>
            <person name="Sibley D."/>
            <person name="Venepally P."/>
            <person name="Hadjithomas M."/>
            <person name="Karamycheva S."/>
            <person name="Brunk B."/>
            <person name="Roos D."/>
            <person name="Caler E."/>
            <person name="Lorenzi H."/>
        </authorList>
    </citation>
    <scope>NUCLEOTIDE SEQUENCE</scope>
</reference>
<accession>A0A023B7J7</accession>
<dbReference type="Gene3D" id="3.40.50.150">
    <property type="entry name" value="Vaccinia Virus protein VP39"/>
    <property type="match status" value="1"/>
</dbReference>
<evidence type="ECO:0000256" key="7">
    <source>
        <dbReference type="ARBA" id="ARBA00044712"/>
    </source>
</evidence>
<evidence type="ECO:0000256" key="5">
    <source>
        <dbReference type="ARBA" id="ARBA00022884"/>
    </source>
</evidence>
<keyword evidence="2" id="KW-0489">Methyltransferase</keyword>
<dbReference type="Pfam" id="PF03291">
    <property type="entry name" value="mRNA_G-N7_MeTrfase"/>
    <property type="match status" value="2"/>
</dbReference>
<keyword evidence="3" id="KW-0808">Transferase</keyword>
<dbReference type="Proteomes" id="UP000019763">
    <property type="component" value="Unassembled WGS sequence"/>
</dbReference>
<keyword evidence="6" id="KW-0506">mRNA capping</keyword>
<dbReference type="SUPFAM" id="SSF53335">
    <property type="entry name" value="S-adenosyl-L-methionine-dependent methyltransferases"/>
    <property type="match status" value="1"/>
</dbReference>
<proteinExistence type="predicted"/>
<dbReference type="EMBL" id="AFNH02000515">
    <property type="protein sequence ID" value="EZG67511.1"/>
    <property type="molecule type" value="Genomic_DNA"/>
</dbReference>
<dbReference type="eggNOG" id="KOG1975">
    <property type="taxonomic scope" value="Eukaryota"/>
</dbReference>
<evidence type="ECO:0000256" key="3">
    <source>
        <dbReference type="ARBA" id="ARBA00022679"/>
    </source>
</evidence>
<keyword evidence="4" id="KW-0949">S-adenosyl-L-methionine</keyword>
<dbReference type="GO" id="GO:0005634">
    <property type="term" value="C:nucleus"/>
    <property type="evidence" value="ECO:0007669"/>
    <property type="project" value="TreeGrafter"/>
</dbReference>
<dbReference type="AlphaFoldDB" id="A0A023B7J7"/>
<dbReference type="CDD" id="cd02440">
    <property type="entry name" value="AdoMet_MTases"/>
    <property type="match status" value="1"/>
</dbReference>
<sequence>MAEKFYGHSALRRCLQNIVPCSLLGSEKRLSSIVESIEGLVETSLRHPNSSLEVILGVFVSTTNGKHVKLPIHGPALFHSDDEAYSSGQVVFRRNIRAEVINELIRNTMSIAQARQAQGKSCRFHINDSTIRRRIYESGAYEEGRTRENRVLVDSLLVYRPGTPIQLKYEVVQYQNTGLLASNPITHLPLAPNGHGSNPSGVADMIPVKEEEIEKLEFTFSDEILSWQLITEVVKSEDKEEDAVGRAYLRLSGHSGRVLCTIRQPFPREFTRGMAELFYNNAALVSALDTKEIYPLDSQSLYYPNIFGDSAADVKRHYNLKKIGAAMESAIEIVRITNNHAKRLLIDEYVAMGASILDLACGHGQDLFKVLDKQPKIYIGIDFSAQEIQEARRRLQRHDFRGQPFRFHVGNMLVPDSYEKFLASPETAAFDVVSVQLAIHYTLSSEANAEAILQSISNKLKPGGIFIGSCPSSFAVAERMRKDTFERDENGCSFGNEVYSVTFALEAMAEYQQQPNEKIANVVLPGDGGAPPWVTEHQQTEHMRTQISMGMGLEEDRKGHTLIESDPTYYMVNEKWGVPYHFWLLDHIDATEFVVPWRAFCRVARRCNLVCLLRRPFDEYCKLMQNKGHPDAVRFQHQFDQMRHKSKNADKQMEVVSFYHVFAFQKRADNVTDPNQLALLPPAQSQINQTQMLSA</sequence>
<dbReference type="InterPro" id="IPR039753">
    <property type="entry name" value="RG7MT1"/>
</dbReference>
<keyword evidence="10" id="KW-1185">Reference proteome</keyword>
<dbReference type="RefSeq" id="XP_011130226.1">
    <property type="nucleotide sequence ID" value="XM_011131924.1"/>
</dbReference>
<keyword evidence="6" id="KW-0507">mRNA processing</keyword>
<feature type="domain" description="MRNA cap 0 methyltransferase" evidence="8">
    <location>
        <begin position="329"/>
        <end position="667"/>
    </location>
</feature>
<comment type="caution">
    <text evidence="9">The sequence shown here is derived from an EMBL/GenBank/DDBJ whole genome shotgun (WGS) entry which is preliminary data.</text>
</comment>
<dbReference type="OrthoDB" id="10248867at2759"/>
<evidence type="ECO:0000256" key="1">
    <source>
        <dbReference type="ARBA" id="ARBA00011926"/>
    </source>
</evidence>